<dbReference type="InterPro" id="IPR003965">
    <property type="entry name" value="Fatty_acid_synthase"/>
</dbReference>
<dbReference type="RefSeq" id="WP_303913012.1">
    <property type="nucleotide sequence ID" value="NZ_DYXM01000173.1"/>
</dbReference>
<dbReference type="AlphaFoldDB" id="A0A921F5B8"/>
<evidence type="ECO:0000313" key="3">
    <source>
        <dbReference type="EMBL" id="HJE91153.1"/>
    </source>
</evidence>
<reference evidence="3" key="2">
    <citation type="submission" date="2021-09" db="EMBL/GenBank/DDBJ databases">
        <authorList>
            <person name="Gilroy R."/>
        </authorList>
    </citation>
    <scope>NUCLEOTIDE SEQUENCE</scope>
    <source>
        <strain evidence="3">ChiGjej1B1-18357</strain>
    </source>
</reference>
<dbReference type="GO" id="GO:0006633">
    <property type="term" value="P:fatty acid biosynthetic process"/>
    <property type="evidence" value="ECO:0007669"/>
    <property type="project" value="InterPro"/>
</dbReference>
<feature type="domain" description="MaoC-like" evidence="2">
    <location>
        <begin position="12"/>
        <end position="100"/>
    </location>
</feature>
<dbReference type="Pfam" id="PF01575">
    <property type="entry name" value="MaoC_dehydratas"/>
    <property type="match status" value="1"/>
</dbReference>
<accession>A0A921F5B8</accession>
<evidence type="ECO:0000256" key="1">
    <source>
        <dbReference type="ARBA" id="ARBA00005254"/>
    </source>
</evidence>
<dbReference type="EMBL" id="DYXM01000173">
    <property type="protein sequence ID" value="HJE91153.1"/>
    <property type="molecule type" value="Genomic_DNA"/>
</dbReference>
<name>A0A921F5B8_9ACTN</name>
<evidence type="ECO:0000259" key="2">
    <source>
        <dbReference type="Pfam" id="PF01575"/>
    </source>
</evidence>
<dbReference type="Gene3D" id="3.10.129.10">
    <property type="entry name" value="Hotdog Thioesterase"/>
    <property type="match status" value="1"/>
</dbReference>
<dbReference type="PANTHER" id="PTHR43841">
    <property type="entry name" value="3-HYDROXYACYL-THIOESTER DEHYDRATASE HTDX-RELATED"/>
    <property type="match status" value="1"/>
</dbReference>
<proteinExistence type="inferred from homology"/>
<dbReference type="GO" id="GO:0004312">
    <property type="term" value="F:fatty acid synthase activity"/>
    <property type="evidence" value="ECO:0007669"/>
    <property type="project" value="InterPro"/>
</dbReference>
<evidence type="ECO:0000313" key="4">
    <source>
        <dbReference type="Proteomes" id="UP000776650"/>
    </source>
</evidence>
<reference evidence="3" key="1">
    <citation type="journal article" date="2021" name="PeerJ">
        <title>Extensive microbial diversity within the chicken gut microbiome revealed by metagenomics and culture.</title>
        <authorList>
            <person name="Gilroy R."/>
            <person name="Ravi A."/>
            <person name="Getino M."/>
            <person name="Pursley I."/>
            <person name="Horton D.L."/>
            <person name="Alikhan N.F."/>
            <person name="Baker D."/>
            <person name="Gharbi K."/>
            <person name="Hall N."/>
            <person name="Watson M."/>
            <person name="Adriaenssens E.M."/>
            <person name="Foster-Nyarko E."/>
            <person name="Jarju S."/>
            <person name="Secka A."/>
            <person name="Antonio M."/>
            <person name="Oren A."/>
            <person name="Chaudhuri R.R."/>
            <person name="La Ragione R."/>
            <person name="Hildebrand F."/>
            <person name="Pallen M.J."/>
        </authorList>
    </citation>
    <scope>NUCLEOTIDE SEQUENCE</scope>
    <source>
        <strain evidence="3">ChiGjej1B1-18357</strain>
    </source>
</reference>
<organism evidence="3 4">
    <name type="scientific">Dietzia timorensis</name>
    <dbReference type="NCBI Taxonomy" id="499555"/>
    <lineage>
        <taxon>Bacteria</taxon>
        <taxon>Bacillati</taxon>
        <taxon>Actinomycetota</taxon>
        <taxon>Actinomycetes</taxon>
        <taxon>Mycobacteriales</taxon>
        <taxon>Dietziaceae</taxon>
        <taxon>Dietzia</taxon>
    </lineage>
</organism>
<sequence>MSMGAQRPEFGERTIELSREDLLEYARAAGDPNPIHLDDEAARALGLDGVIAHGMLTWARVLAEVADWAGGSHKIVRSEVRFAKPVPVPMDGAATIELTARVKEPDPATGYSTVMLTAKNEGAKIYGKAAVTVKP</sequence>
<comment type="similarity">
    <text evidence="1">Belongs to the enoyl-CoA hydratase/isomerase family.</text>
</comment>
<dbReference type="PRINTS" id="PR01483">
    <property type="entry name" value="FASYNTHASE"/>
</dbReference>
<gene>
    <name evidence="3" type="ORF">K8V11_09110</name>
</gene>
<dbReference type="SUPFAM" id="SSF54637">
    <property type="entry name" value="Thioesterase/thiol ester dehydrase-isomerase"/>
    <property type="match status" value="1"/>
</dbReference>
<comment type="caution">
    <text evidence="3">The sequence shown here is derived from an EMBL/GenBank/DDBJ whole genome shotgun (WGS) entry which is preliminary data.</text>
</comment>
<dbReference type="Proteomes" id="UP000776650">
    <property type="component" value="Unassembled WGS sequence"/>
</dbReference>
<dbReference type="GO" id="GO:0005835">
    <property type="term" value="C:fatty acid synthase complex"/>
    <property type="evidence" value="ECO:0007669"/>
    <property type="project" value="InterPro"/>
</dbReference>
<dbReference type="InterPro" id="IPR029069">
    <property type="entry name" value="HotDog_dom_sf"/>
</dbReference>
<dbReference type="PANTHER" id="PTHR43841:SF3">
    <property type="entry name" value="(3R)-HYDROXYACYL-ACP DEHYDRATASE SUBUNIT HADB"/>
    <property type="match status" value="1"/>
</dbReference>
<dbReference type="InterPro" id="IPR002539">
    <property type="entry name" value="MaoC-like_dom"/>
</dbReference>
<protein>
    <submittedName>
        <fullName evidence="3">MaoC family dehydratase N-terminal domain-containing protein</fullName>
    </submittedName>
</protein>